<name>A0A0D0E9Y9_9AGAM</name>
<reference evidence="2" key="2">
    <citation type="submission" date="2015-01" db="EMBL/GenBank/DDBJ databases">
        <title>Evolutionary Origins and Diversification of the Mycorrhizal Mutualists.</title>
        <authorList>
            <consortium name="DOE Joint Genome Institute"/>
            <consortium name="Mycorrhizal Genomics Consortium"/>
            <person name="Kohler A."/>
            <person name="Kuo A."/>
            <person name="Nagy L.G."/>
            <person name="Floudas D."/>
            <person name="Copeland A."/>
            <person name="Barry K.W."/>
            <person name="Cichocki N."/>
            <person name="Veneault-Fourrey C."/>
            <person name="LaButti K."/>
            <person name="Lindquist E.A."/>
            <person name="Lipzen A."/>
            <person name="Lundell T."/>
            <person name="Morin E."/>
            <person name="Murat C."/>
            <person name="Riley R."/>
            <person name="Ohm R."/>
            <person name="Sun H."/>
            <person name="Tunlid A."/>
            <person name="Henrissat B."/>
            <person name="Grigoriev I.V."/>
            <person name="Hibbett D.S."/>
            <person name="Martin F."/>
        </authorList>
    </citation>
    <scope>NUCLEOTIDE SEQUENCE [LARGE SCALE GENOMIC DNA]</scope>
    <source>
        <strain evidence="2">Ve08.2h10</strain>
    </source>
</reference>
<dbReference type="Proteomes" id="UP000054538">
    <property type="component" value="Unassembled WGS sequence"/>
</dbReference>
<dbReference type="HOGENOM" id="CLU_188063_0_0_1"/>
<proteinExistence type="predicted"/>
<dbReference type="AlphaFoldDB" id="A0A0D0E9Y9"/>
<feature type="non-terminal residue" evidence="1">
    <location>
        <position position="1"/>
    </location>
</feature>
<gene>
    <name evidence="1" type="ORF">PAXRUDRAFT_74973</name>
</gene>
<sequence length="51" mass="5797">NHMPTFTGVENYHAWQTDMKYTLGAEDLWCLISTGTDPPDPLDFMSIKPLP</sequence>
<accession>A0A0D0E9Y9</accession>
<protein>
    <recommendedName>
        <fullName evidence="3">DUF4219 domain-containing protein</fullName>
    </recommendedName>
</protein>
<feature type="non-terminal residue" evidence="1">
    <location>
        <position position="51"/>
    </location>
</feature>
<evidence type="ECO:0000313" key="2">
    <source>
        <dbReference type="Proteomes" id="UP000054538"/>
    </source>
</evidence>
<dbReference type="OrthoDB" id="8063676at2759"/>
<organism evidence="1 2">
    <name type="scientific">Paxillus rubicundulus Ve08.2h10</name>
    <dbReference type="NCBI Taxonomy" id="930991"/>
    <lineage>
        <taxon>Eukaryota</taxon>
        <taxon>Fungi</taxon>
        <taxon>Dikarya</taxon>
        <taxon>Basidiomycota</taxon>
        <taxon>Agaricomycotina</taxon>
        <taxon>Agaricomycetes</taxon>
        <taxon>Agaricomycetidae</taxon>
        <taxon>Boletales</taxon>
        <taxon>Paxilineae</taxon>
        <taxon>Paxillaceae</taxon>
        <taxon>Paxillus</taxon>
    </lineage>
</organism>
<evidence type="ECO:0000313" key="1">
    <source>
        <dbReference type="EMBL" id="KIK96190.1"/>
    </source>
</evidence>
<keyword evidence="2" id="KW-1185">Reference proteome</keyword>
<dbReference type="InParanoid" id="A0A0D0E9Y9"/>
<dbReference type="EMBL" id="KN824999">
    <property type="protein sequence ID" value="KIK96190.1"/>
    <property type="molecule type" value="Genomic_DNA"/>
</dbReference>
<evidence type="ECO:0008006" key="3">
    <source>
        <dbReference type="Google" id="ProtNLM"/>
    </source>
</evidence>
<reference evidence="1 2" key="1">
    <citation type="submission" date="2014-04" db="EMBL/GenBank/DDBJ databases">
        <authorList>
            <consortium name="DOE Joint Genome Institute"/>
            <person name="Kuo A."/>
            <person name="Kohler A."/>
            <person name="Jargeat P."/>
            <person name="Nagy L.G."/>
            <person name="Floudas D."/>
            <person name="Copeland A."/>
            <person name="Barry K.W."/>
            <person name="Cichocki N."/>
            <person name="Veneault-Fourrey C."/>
            <person name="LaButti K."/>
            <person name="Lindquist E.A."/>
            <person name="Lipzen A."/>
            <person name="Lundell T."/>
            <person name="Morin E."/>
            <person name="Murat C."/>
            <person name="Sun H."/>
            <person name="Tunlid A."/>
            <person name="Henrissat B."/>
            <person name="Grigoriev I.V."/>
            <person name="Hibbett D.S."/>
            <person name="Martin F."/>
            <person name="Nordberg H.P."/>
            <person name="Cantor M.N."/>
            <person name="Hua S.X."/>
        </authorList>
    </citation>
    <scope>NUCLEOTIDE SEQUENCE [LARGE SCALE GENOMIC DNA]</scope>
    <source>
        <strain evidence="1 2">Ve08.2h10</strain>
    </source>
</reference>